<organism evidence="1">
    <name type="scientific">Cacopsylla melanoneura</name>
    <dbReference type="NCBI Taxonomy" id="428564"/>
    <lineage>
        <taxon>Eukaryota</taxon>
        <taxon>Metazoa</taxon>
        <taxon>Ecdysozoa</taxon>
        <taxon>Arthropoda</taxon>
        <taxon>Hexapoda</taxon>
        <taxon>Insecta</taxon>
        <taxon>Pterygota</taxon>
        <taxon>Neoptera</taxon>
        <taxon>Paraneoptera</taxon>
        <taxon>Hemiptera</taxon>
        <taxon>Sternorrhyncha</taxon>
        <taxon>Psylloidea</taxon>
        <taxon>Psyllidae</taxon>
        <taxon>Psyllinae</taxon>
        <taxon>Cacopsylla</taxon>
    </lineage>
</organism>
<evidence type="ECO:0000313" key="1">
    <source>
        <dbReference type="EMBL" id="CAG6618462.1"/>
    </source>
</evidence>
<protein>
    <submittedName>
        <fullName evidence="1">Uncharacterized protein</fullName>
    </submittedName>
</protein>
<reference evidence="1" key="1">
    <citation type="submission" date="2021-05" db="EMBL/GenBank/DDBJ databases">
        <authorList>
            <person name="Alioto T."/>
            <person name="Alioto T."/>
            <person name="Gomez Garrido J."/>
        </authorList>
    </citation>
    <scope>NUCLEOTIDE SEQUENCE</scope>
</reference>
<name>A0A8D8M620_9HEMI</name>
<accession>A0A8D8M620</accession>
<proteinExistence type="predicted"/>
<sequence length="107" mass="12853">MYCILYINLARMKFQPYSWGSIKTKNWEVFKKRRYTPVIKLFFQDAKRKKYIGLCGKSHLPYSKVRLSITYFKKIESNLAHAGLNSNHVKYKVEQTKKISFYTKILF</sequence>
<dbReference type="EMBL" id="HBUF01042373">
    <property type="protein sequence ID" value="CAG6618462.1"/>
    <property type="molecule type" value="Transcribed_RNA"/>
</dbReference>
<dbReference type="AlphaFoldDB" id="A0A8D8M620"/>